<protein>
    <submittedName>
        <fullName evidence="4">Ankyrin</fullName>
    </submittedName>
</protein>
<feature type="repeat" description="ANK" evidence="3">
    <location>
        <begin position="70"/>
        <end position="102"/>
    </location>
</feature>
<dbReference type="Gene3D" id="1.25.40.20">
    <property type="entry name" value="Ankyrin repeat-containing domain"/>
    <property type="match status" value="2"/>
</dbReference>
<accession>A0A1Y1VM61</accession>
<dbReference type="STRING" id="1754191.A0A1Y1VM61"/>
<dbReference type="OrthoDB" id="539213at2759"/>
<dbReference type="Pfam" id="PF13857">
    <property type="entry name" value="Ank_5"/>
    <property type="match status" value="1"/>
</dbReference>
<dbReference type="SMART" id="SM00248">
    <property type="entry name" value="ANK"/>
    <property type="match status" value="3"/>
</dbReference>
<dbReference type="SUPFAM" id="SSF48403">
    <property type="entry name" value="Ankyrin repeat"/>
    <property type="match status" value="1"/>
</dbReference>
<gene>
    <name evidence="4" type="ORF">BCR36DRAFT_273805</name>
</gene>
<evidence type="ECO:0000256" key="3">
    <source>
        <dbReference type="PROSITE-ProRule" id="PRU00023"/>
    </source>
</evidence>
<dbReference type="PROSITE" id="PS50088">
    <property type="entry name" value="ANK_REPEAT"/>
    <property type="match status" value="2"/>
</dbReference>
<reference evidence="4 5" key="1">
    <citation type="submission" date="2016-08" db="EMBL/GenBank/DDBJ databases">
        <title>Genomes of anaerobic fungi encode conserved fungal cellulosomes for biomass hydrolysis.</title>
        <authorList>
            <consortium name="DOE Joint Genome Institute"/>
            <person name="Haitjema C.H."/>
            <person name="Gilmore S.P."/>
            <person name="Henske J.K."/>
            <person name="Solomon K.V."/>
            <person name="De Groot R."/>
            <person name="Kuo A."/>
            <person name="Mondo S.J."/>
            <person name="Salamov A.A."/>
            <person name="Labutti K."/>
            <person name="Zhao Z."/>
            <person name="Chiniquy J."/>
            <person name="Barry K."/>
            <person name="Brewer H.M."/>
            <person name="Purvine S.O."/>
            <person name="Wright A.T."/>
            <person name="Boxma B."/>
            <person name="Van Alen T."/>
            <person name="Hackstein J.H."/>
            <person name="Baker S.E."/>
            <person name="Grigoriev I.V."/>
            <person name="O'Malley M.A."/>
        </authorList>
    </citation>
    <scope>NUCLEOTIDE SEQUENCE [LARGE SCALE GENOMIC DNA]</scope>
    <source>
        <strain evidence="5">finn</strain>
    </source>
</reference>
<evidence type="ECO:0000313" key="5">
    <source>
        <dbReference type="Proteomes" id="UP000193719"/>
    </source>
</evidence>
<comment type="caution">
    <text evidence="4">The sequence shown here is derived from an EMBL/GenBank/DDBJ whole genome shotgun (WGS) entry which is preliminary data.</text>
</comment>
<dbReference type="EMBL" id="MCFH01000002">
    <property type="protein sequence ID" value="ORX59859.1"/>
    <property type="molecule type" value="Genomic_DNA"/>
</dbReference>
<dbReference type="PRINTS" id="PR01415">
    <property type="entry name" value="ANKYRIN"/>
</dbReference>
<dbReference type="PROSITE" id="PS50297">
    <property type="entry name" value="ANK_REP_REGION"/>
    <property type="match status" value="2"/>
</dbReference>
<dbReference type="InterPro" id="IPR002110">
    <property type="entry name" value="Ankyrin_rpt"/>
</dbReference>
<dbReference type="Proteomes" id="UP000193719">
    <property type="component" value="Unassembled WGS sequence"/>
</dbReference>
<dbReference type="PANTHER" id="PTHR24123">
    <property type="entry name" value="ANKYRIN REPEAT-CONTAINING"/>
    <property type="match status" value="1"/>
</dbReference>
<dbReference type="AlphaFoldDB" id="A0A1Y1VM61"/>
<dbReference type="PANTHER" id="PTHR24123:SF33">
    <property type="entry name" value="PROTEIN HOS4"/>
    <property type="match status" value="1"/>
</dbReference>
<keyword evidence="5" id="KW-1185">Reference proteome</keyword>
<organism evidence="4 5">
    <name type="scientific">Piromyces finnis</name>
    <dbReference type="NCBI Taxonomy" id="1754191"/>
    <lineage>
        <taxon>Eukaryota</taxon>
        <taxon>Fungi</taxon>
        <taxon>Fungi incertae sedis</taxon>
        <taxon>Chytridiomycota</taxon>
        <taxon>Chytridiomycota incertae sedis</taxon>
        <taxon>Neocallimastigomycetes</taxon>
        <taxon>Neocallimastigales</taxon>
        <taxon>Neocallimastigaceae</taxon>
        <taxon>Piromyces</taxon>
    </lineage>
</organism>
<evidence type="ECO:0000256" key="2">
    <source>
        <dbReference type="ARBA" id="ARBA00023043"/>
    </source>
</evidence>
<dbReference type="InterPro" id="IPR051165">
    <property type="entry name" value="Multifunctional_ANK_Repeat"/>
</dbReference>
<proteinExistence type="predicted"/>
<dbReference type="Pfam" id="PF12796">
    <property type="entry name" value="Ank_2"/>
    <property type="match status" value="1"/>
</dbReference>
<keyword evidence="2 3" id="KW-0040">ANK repeat</keyword>
<feature type="repeat" description="ANK" evidence="3">
    <location>
        <begin position="169"/>
        <end position="201"/>
    </location>
</feature>
<keyword evidence="1" id="KW-0677">Repeat</keyword>
<dbReference type="InterPro" id="IPR036770">
    <property type="entry name" value="Ankyrin_rpt-contain_sf"/>
</dbReference>
<reference evidence="4 5" key="2">
    <citation type="submission" date="2016-08" db="EMBL/GenBank/DDBJ databases">
        <title>Pervasive Adenine N6-methylation of Active Genes in Fungi.</title>
        <authorList>
            <consortium name="DOE Joint Genome Institute"/>
            <person name="Mondo S.J."/>
            <person name="Dannebaum R.O."/>
            <person name="Kuo R.C."/>
            <person name="Labutti K."/>
            <person name="Haridas S."/>
            <person name="Kuo A."/>
            <person name="Salamov A."/>
            <person name="Ahrendt S.R."/>
            <person name="Lipzen A."/>
            <person name="Sullivan W."/>
            <person name="Andreopoulos W.B."/>
            <person name="Clum A."/>
            <person name="Lindquist E."/>
            <person name="Daum C."/>
            <person name="Ramamoorthy G.K."/>
            <person name="Gryganskyi A."/>
            <person name="Culley D."/>
            <person name="Magnuson J.K."/>
            <person name="James T.Y."/>
            <person name="O'Malley M.A."/>
            <person name="Stajich J.E."/>
            <person name="Spatafora J.W."/>
            <person name="Visel A."/>
            <person name="Grigoriev I.V."/>
        </authorList>
    </citation>
    <scope>NUCLEOTIDE SEQUENCE [LARGE SCALE GENOMIC DNA]</scope>
    <source>
        <strain evidence="5">finn</strain>
    </source>
</reference>
<evidence type="ECO:0000256" key="1">
    <source>
        <dbReference type="ARBA" id="ARBA00022737"/>
    </source>
</evidence>
<name>A0A1Y1VM61_9FUNG</name>
<sequence>MTTSNNDNESLKTLLVTYTITNDLDNLILLINDKKNIIDLNELITWDSENECIIENFEVREKYNIESPIYYTTLLNLASIKGHVEIVEFLLEHGALPTIKDGRGRTPFICCIYGSLDTLLVTPENYSKIVQITDNHLKIAKIYLKWLRNNDIDNFDIVVNLPQNNTGLRGITPLCLASYLGKTKLVKLLIEEGADVNGQDKNGATALMYAGKYLK</sequence>
<evidence type="ECO:0000313" key="4">
    <source>
        <dbReference type="EMBL" id="ORX59859.1"/>
    </source>
</evidence>